<dbReference type="GO" id="GO:0005886">
    <property type="term" value="C:plasma membrane"/>
    <property type="evidence" value="ECO:0007669"/>
    <property type="project" value="UniProtKB-SubCell"/>
</dbReference>
<feature type="transmembrane region" description="Helical" evidence="7">
    <location>
        <begin position="82"/>
        <end position="99"/>
    </location>
</feature>
<dbReference type="EMBL" id="VFOS01000001">
    <property type="protein sequence ID" value="TQL63966.1"/>
    <property type="molecule type" value="Genomic_DNA"/>
</dbReference>
<keyword evidence="8" id="KW-0449">Lipoprotein</keyword>
<evidence type="ECO:0000256" key="6">
    <source>
        <dbReference type="ARBA" id="ARBA00023136"/>
    </source>
</evidence>
<reference evidence="8 9" key="1">
    <citation type="submission" date="2019-06" db="EMBL/GenBank/DDBJ databases">
        <title>Sequencing the genomes of 1000 actinobacteria strains.</title>
        <authorList>
            <person name="Klenk H.-P."/>
        </authorList>
    </citation>
    <scope>NUCLEOTIDE SEQUENCE [LARGE SCALE GENOMIC DNA]</scope>
    <source>
        <strain evidence="8 9">DSM 4813</strain>
    </source>
</reference>
<dbReference type="AlphaFoldDB" id="A0A542ZUM9"/>
<keyword evidence="5 7" id="KW-1133">Transmembrane helix</keyword>
<feature type="transmembrane region" description="Helical" evidence="7">
    <location>
        <begin position="48"/>
        <end position="66"/>
    </location>
</feature>
<dbReference type="OrthoDB" id="871140at2"/>
<comment type="subcellular location">
    <subcellularLocation>
        <location evidence="7">Cell membrane</location>
        <topology evidence="7">Multi-pass membrane protein</topology>
    </subcellularLocation>
</comment>
<comment type="pathway">
    <text evidence="7">Protein modification; lipoprotein biosynthesis (diacylglyceryl transfer).</text>
</comment>
<feature type="transmembrane region" description="Helical" evidence="7">
    <location>
        <begin position="16"/>
        <end position="36"/>
    </location>
</feature>
<proteinExistence type="inferred from homology"/>
<keyword evidence="3 7" id="KW-0808">Transferase</keyword>
<comment type="function">
    <text evidence="7">Catalyzes the transfer of the diacylglyceryl group from phosphatidylglycerol to the sulfhydryl group of the N-terminal cysteine of a prolipoprotein, the first step in the formation of mature lipoproteins.</text>
</comment>
<gene>
    <name evidence="7" type="primary">lgt</name>
    <name evidence="8" type="ORF">FB461_0446</name>
</gene>
<dbReference type="GO" id="GO:0042158">
    <property type="term" value="P:lipoprotein biosynthetic process"/>
    <property type="evidence" value="ECO:0007669"/>
    <property type="project" value="UniProtKB-UniRule"/>
</dbReference>
<feature type="transmembrane region" description="Helical" evidence="7">
    <location>
        <begin position="222"/>
        <end position="241"/>
    </location>
</feature>
<dbReference type="PANTHER" id="PTHR30589:SF0">
    <property type="entry name" value="PHOSPHATIDYLGLYCEROL--PROLIPOPROTEIN DIACYLGLYCERYL TRANSFERASE"/>
    <property type="match status" value="1"/>
</dbReference>
<evidence type="ECO:0000313" key="8">
    <source>
        <dbReference type="EMBL" id="TQL63966.1"/>
    </source>
</evidence>
<dbReference type="Pfam" id="PF01790">
    <property type="entry name" value="LGT"/>
    <property type="match status" value="1"/>
</dbReference>
<evidence type="ECO:0000256" key="3">
    <source>
        <dbReference type="ARBA" id="ARBA00022679"/>
    </source>
</evidence>
<feature type="transmembrane region" description="Helical" evidence="7">
    <location>
        <begin position="106"/>
        <end position="124"/>
    </location>
</feature>
<accession>A0A542ZUM9</accession>
<dbReference type="PANTHER" id="PTHR30589">
    <property type="entry name" value="PROLIPOPROTEIN DIACYLGLYCERYL TRANSFERASE"/>
    <property type="match status" value="1"/>
</dbReference>
<dbReference type="GO" id="GO:0008961">
    <property type="term" value="F:phosphatidylglycerol-prolipoprotein diacylglyceryl transferase activity"/>
    <property type="evidence" value="ECO:0007669"/>
    <property type="project" value="UniProtKB-UniRule"/>
</dbReference>
<dbReference type="HAMAP" id="MF_01147">
    <property type="entry name" value="Lgt"/>
    <property type="match status" value="1"/>
</dbReference>
<dbReference type="UniPathway" id="UPA00664"/>
<dbReference type="InterPro" id="IPR001640">
    <property type="entry name" value="Lgt"/>
</dbReference>
<comment type="similarity">
    <text evidence="1 7">Belongs to the Lgt family.</text>
</comment>
<evidence type="ECO:0000256" key="2">
    <source>
        <dbReference type="ARBA" id="ARBA00022475"/>
    </source>
</evidence>
<comment type="caution">
    <text evidence="8">The sequence shown here is derived from an EMBL/GenBank/DDBJ whole genome shotgun (WGS) entry which is preliminary data.</text>
</comment>
<dbReference type="Proteomes" id="UP000315389">
    <property type="component" value="Unassembled WGS sequence"/>
</dbReference>
<evidence type="ECO:0000313" key="9">
    <source>
        <dbReference type="Proteomes" id="UP000315389"/>
    </source>
</evidence>
<keyword evidence="9" id="KW-1185">Reference proteome</keyword>
<protein>
    <recommendedName>
        <fullName evidence="7">Phosphatidylglycerol--prolipoprotein diacylglyceryl transferase</fullName>
        <ecNumber evidence="7">2.5.1.145</ecNumber>
    </recommendedName>
</protein>
<comment type="catalytic activity">
    <reaction evidence="7">
        <text>L-cysteinyl-[prolipoprotein] + a 1,2-diacyl-sn-glycero-3-phospho-(1'-sn-glycerol) = an S-1,2-diacyl-sn-glyceryl-L-cysteinyl-[prolipoprotein] + sn-glycerol 1-phosphate + H(+)</text>
        <dbReference type="Rhea" id="RHEA:56712"/>
        <dbReference type="Rhea" id="RHEA-COMP:14679"/>
        <dbReference type="Rhea" id="RHEA-COMP:14680"/>
        <dbReference type="ChEBI" id="CHEBI:15378"/>
        <dbReference type="ChEBI" id="CHEBI:29950"/>
        <dbReference type="ChEBI" id="CHEBI:57685"/>
        <dbReference type="ChEBI" id="CHEBI:64716"/>
        <dbReference type="ChEBI" id="CHEBI:140658"/>
        <dbReference type="EC" id="2.5.1.145"/>
    </reaction>
</comment>
<keyword evidence="6 7" id="KW-0472">Membrane</keyword>
<evidence type="ECO:0000256" key="7">
    <source>
        <dbReference type="HAMAP-Rule" id="MF_01147"/>
    </source>
</evidence>
<evidence type="ECO:0000256" key="4">
    <source>
        <dbReference type="ARBA" id="ARBA00022692"/>
    </source>
</evidence>
<keyword evidence="4 7" id="KW-0812">Transmembrane</keyword>
<feature type="binding site" evidence="7">
    <location>
        <position position="125"/>
    </location>
    <ligand>
        <name>a 1,2-diacyl-sn-glycero-3-phospho-(1'-sn-glycerol)</name>
        <dbReference type="ChEBI" id="CHEBI:64716"/>
    </ligand>
</feature>
<evidence type="ECO:0000256" key="1">
    <source>
        <dbReference type="ARBA" id="ARBA00007150"/>
    </source>
</evidence>
<dbReference type="EC" id="2.5.1.145" evidence="7"/>
<name>A0A542ZUM9_RARFA</name>
<feature type="transmembrane region" description="Helical" evidence="7">
    <location>
        <begin position="163"/>
        <end position="180"/>
    </location>
</feature>
<feature type="transmembrane region" description="Helical" evidence="7">
    <location>
        <begin position="192"/>
        <end position="210"/>
    </location>
</feature>
<organism evidence="8 9">
    <name type="scientific">Rarobacter faecitabidus</name>
    <dbReference type="NCBI Taxonomy" id="13243"/>
    <lineage>
        <taxon>Bacteria</taxon>
        <taxon>Bacillati</taxon>
        <taxon>Actinomycetota</taxon>
        <taxon>Actinomycetes</taxon>
        <taxon>Micrococcales</taxon>
        <taxon>Rarobacteraceae</taxon>
        <taxon>Rarobacter</taxon>
    </lineage>
</organism>
<evidence type="ECO:0000256" key="5">
    <source>
        <dbReference type="ARBA" id="ARBA00022989"/>
    </source>
</evidence>
<keyword evidence="2 7" id="KW-1003">Cell membrane</keyword>
<dbReference type="RefSeq" id="WP_142118552.1">
    <property type="nucleotide sequence ID" value="NZ_BAAASV010000003.1"/>
</dbReference>
<sequence length="265" mass="28479">MQPVLFSILGFDIQSYGVSKAAAALLAAYLLGRAFAGHGLKKEDAHSLVIWATFWGFVGAKIYFLIEHADEFTWHHLGGSGFTWYGGLIGGITTFLVMIHRRHLPAATVIDAATIPLTLAYGVGRIGCWLSGDGTYGTPTGLPWGVALPNGIVATDVPVHPTPLYETLAALIIAALLWALQRRTRPALEIFGAYLILSGMARFAVEYLRINEPALLGLTQPQLWAGASIIAGAAIIIRGRLRARSRGALPDDAKRSDHMHATTLS</sequence>